<organism evidence="1 2">
    <name type="scientific">Bifidobacterium pseudolongum subsp. globosum</name>
    <dbReference type="NCBI Taxonomy" id="1690"/>
    <lineage>
        <taxon>Bacteria</taxon>
        <taxon>Bacillati</taxon>
        <taxon>Actinomycetota</taxon>
        <taxon>Actinomycetes</taxon>
        <taxon>Bifidobacteriales</taxon>
        <taxon>Bifidobacteriaceae</taxon>
        <taxon>Bifidobacterium</taxon>
    </lineage>
</organism>
<dbReference type="RefSeq" id="WP_129874321.1">
    <property type="nucleotide sequence ID" value="NZ_RYUX01000011.1"/>
</dbReference>
<dbReference type="EMBL" id="RYUX01000011">
    <property type="protein sequence ID" value="RYQ37165.1"/>
    <property type="molecule type" value="Genomic_DNA"/>
</dbReference>
<proteinExistence type="predicted"/>
<accession>A0AB37X171</accession>
<comment type="caution">
    <text evidence="1">The sequence shown here is derived from an EMBL/GenBank/DDBJ whole genome shotgun (WGS) entry which is preliminary data.</text>
</comment>
<evidence type="ECO:0000313" key="1">
    <source>
        <dbReference type="EMBL" id="RYQ37165.1"/>
    </source>
</evidence>
<name>A0AB37X171_9BIFI</name>
<gene>
    <name evidence="1" type="ORF">PG2002B_1042</name>
</gene>
<dbReference type="Proteomes" id="UP000292655">
    <property type="component" value="Unassembled WGS sequence"/>
</dbReference>
<dbReference type="AlphaFoldDB" id="A0AB37X171"/>
<reference evidence="1 2" key="1">
    <citation type="submission" date="2018-12" db="EMBL/GenBank/DDBJ databases">
        <title>Unveiling genomic diversity among members of the Bifidobacterium pseudolongum species, a widely distributed gut commensal of the animal kingdom.</title>
        <authorList>
            <person name="Lugli G.A."/>
            <person name="Duranti S."/>
            <person name="Albert K."/>
            <person name="Mancabelli L."/>
            <person name="Napoli S."/>
            <person name="Viappiani A."/>
            <person name="Anzalone R."/>
            <person name="Longhi G."/>
            <person name="Milani C."/>
            <person name="Turroni F."/>
            <person name="Alessandri G."/>
            <person name="Sela D.A."/>
            <person name="Van Sinderen D."/>
            <person name="Ventura M."/>
        </authorList>
    </citation>
    <scope>NUCLEOTIDE SEQUENCE [LARGE SCALE GENOMIC DNA]</scope>
    <source>
        <strain evidence="1 2">2002B</strain>
    </source>
</reference>
<evidence type="ECO:0000313" key="2">
    <source>
        <dbReference type="Proteomes" id="UP000292655"/>
    </source>
</evidence>
<protein>
    <submittedName>
        <fullName evidence="1">Uncharacterized protein</fullName>
    </submittedName>
</protein>
<sequence length="115" mass="11948">MDARQLGRQLGLSIINSQAGSPPLTIRYATCTRTSIVDGSPLMDVRIDGSLITGLRCTISAAKATTGDRVLLLVQGNDVLVADIIANLASNRLWTGTITTTGTTPQHTGGTLAAI</sequence>